<name>A0A0T5YY11_9GAMM</name>
<dbReference type="EMBL" id="LDXT01000080">
    <property type="protein sequence ID" value="KRT55407.1"/>
    <property type="molecule type" value="Genomic_DNA"/>
</dbReference>
<dbReference type="OrthoDB" id="9807021at2"/>
<dbReference type="PROSITE" id="PS50111">
    <property type="entry name" value="CHEMOTAXIS_TRANSDUC_2"/>
    <property type="match status" value="1"/>
</dbReference>
<evidence type="ECO:0000259" key="2">
    <source>
        <dbReference type="PROSITE" id="PS50111"/>
    </source>
</evidence>
<dbReference type="Gene3D" id="6.10.250.3200">
    <property type="match status" value="1"/>
</dbReference>
<evidence type="ECO:0000256" key="1">
    <source>
        <dbReference type="PROSITE-ProRule" id="PRU00284"/>
    </source>
</evidence>
<protein>
    <submittedName>
        <fullName evidence="3 4">Methyl-accepting chemotaxis protein (MCP) signaling domain</fullName>
    </submittedName>
</protein>
<evidence type="ECO:0000313" key="6">
    <source>
        <dbReference type="Proteomes" id="UP000051634"/>
    </source>
</evidence>
<dbReference type="AlphaFoldDB" id="A0A0T5YY11"/>
<keyword evidence="6" id="KW-1185">Reference proteome</keyword>
<dbReference type="GO" id="GO:0007165">
    <property type="term" value="P:signal transduction"/>
    <property type="evidence" value="ECO:0007669"/>
    <property type="project" value="UniProtKB-KW"/>
</dbReference>
<organism evidence="3 6">
    <name type="scientific">endosymbiont of Ridgeia piscesae</name>
    <dbReference type="NCBI Taxonomy" id="54398"/>
    <lineage>
        <taxon>Bacteria</taxon>
        <taxon>Pseudomonadati</taxon>
        <taxon>Pseudomonadota</taxon>
        <taxon>Gammaproteobacteria</taxon>
        <taxon>sulfur-oxidizing symbionts</taxon>
    </lineage>
</organism>
<evidence type="ECO:0000313" key="4">
    <source>
        <dbReference type="EMBL" id="KRT59900.1"/>
    </source>
</evidence>
<evidence type="ECO:0000313" key="3">
    <source>
        <dbReference type="EMBL" id="KRT55407.1"/>
    </source>
</evidence>
<dbReference type="InterPro" id="IPR004089">
    <property type="entry name" value="MCPsignal_dom"/>
</dbReference>
<dbReference type="RefSeq" id="WP_057957191.1">
    <property type="nucleotide sequence ID" value="NZ_KQ557011.1"/>
</dbReference>
<keyword evidence="1" id="KW-0807">Transducer</keyword>
<evidence type="ECO:0000313" key="5">
    <source>
        <dbReference type="Proteomes" id="UP000051276"/>
    </source>
</evidence>
<dbReference type="SUPFAM" id="SSF58104">
    <property type="entry name" value="Methyl-accepting chemotaxis protein (MCP) signaling domain"/>
    <property type="match status" value="1"/>
</dbReference>
<sequence>MIKVINGITEQANLQALNAAIEAASSSVQAAAWGKEFMLLATPLEGLVSQFLLAGKAKTVAATPERDEVELSLSANGNPFFLASIEIPDCV</sequence>
<dbReference type="GO" id="GO:0006935">
    <property type="term" value="P:chemotaxis"/>
    <property type="evidence" value="ECO:0007669"/>
    <property type="project" value="UniProtKB-ARBA"/>
</dbReference>
<dbReference type="GO" id="GO:0016020">
    <property type="term" value="C:membrane"/>
    <property type="evidence" value="ECO:0007669"/>
    <property type="project" value="InterPro"/>
</dbReference>
<proteinExistence type="predicted"/>
<dbReference type="STRING" id="54398.Ga0074115_11769"/>
<dbReference type="EMBL" id="LMXI01000063">
    <property type="protein sequence ID" value="KRT59900.1"/>
    <property type="molecule type" value="Genomic_DNA"/>
</dbReference>
<reference evidence="5 6" key="1">
    <citation type="submission" date="2015-11" db="EMBL/GenBank/DDBJ databases">
        <title>The genome of Candidatus Endoriftia persephone in Ridgeia piscesae and population structure of the North Eastern Pacific vestimentiferan symbionts.</title>
        <authorList>
            <person name="Perez M."/>
            <person name="Juniper K.S."/>
        </authorList>
    </citation>
    <scope>NUCLEOTIDE SEQUENCE [LARGE SCALE GENOMIC DNA]</scope>
    <source>
        <strain evidence="4">Ind10</strain>
        <strain evidence="3">Ind11</strain>
    </source>
</reference>
<dbReference type="Proteomes" id="UP000051634">
    <property type="component" value="Unassembled WGS sequence"/>
</dbReference>
<feature type="domain" description="Methyl-accepting transducer" evidence="2">
    <location>
        <begin position="1"/>
        <end position="56"/>
    </location>
</feature>
<dbReference type="Proteomes" id="UP000051276">
    <property type="component" value="Unassembled WGS sequence"/>
</dbReference>
<accession>A0A0T5YY11</accession>
<gene>
    <name evidence="3" type="ORF">Ga0074115_11769</name>
    <name evidence="4" type="ORF">Ga0076813_16314</name>
</gene>
<comment type="caution">
    <text evidence="3">The sequence shown here is derived from an EMBL/GenBank/DDBJ whole genome shotgun (WGS) entry which is preliminary data.</text>
</comment>